<dbReference type="FunFam" id="1.10.510.10:FF:000571">
    <property type="entry name" value="Maternal embryonic leucine zipper kinase"/>
    <property type="match status" value="1"/>
</dbReference>
<dbReference type="GO" id="GO:0005524">
    <property type="term" value="F:ATP binding"/>
    <property type="evidence" value="ECO:0007669"/>
    <property type="project" value="UniProtKB-KW"/>
</dbReference>
<keyword evidence="4" id="KW-0547">Nucleotide-binding</keyword>
<evidence type="ECO:0000256" key="3">
    <source>
        <dbReference type="ARBA" id="ARBA00022679"/>
    </source>
</evidence>
<evidence type="ECO:0000256" key="6">
    <source>
        <dbReference type="ARBA" id="ARBA00022840"/>
    </source>
</evidence>
<gene>
    <name evidence="8" type="ORF">FBUS_03461</name>
</gene>
<dbReference type="InterPro" id="IPR008271">
    <property type="entry name" value="Ser/Thr_kinase_AS"/>
</dbReference>
<organism evidence="8 9">
    <name type="scientific">Fasciolopsis buskii</name>
    <dbReference type="NCBI Taxonomy" id="27845"/>
    <lineage>
        <taxon>Eukaryota</taxon>
        <taxon>Metazoa</taxon>
        <taxon>Spiralia</taxon>
        <taxon>Lophotrochozoa</taxon>
        <taxon>Platyhelminthes</taxon>
        <taxon>Trematoda</taxon>
        <taxon>Digenea</taxon>
        <taxon>Plagiorchiida</taxon>
        <taxon>Echinostomata</taxon>
        <taxon>Echinostomatoidea</taxon>
        <taxon>Fasciolidae</taxon>
        <taxon>Fasciolopsis</taxon>
    </lineage>
</organism>
<dbReference type="InterPro" id="IPR050205">
    <property type="entry name" value="CDPK_Ser/Thr_kinases"/>
</dbReference>
<evidence type="ECO:0000313" key="8">
    <source>
        <dbReference type="EMBL" id="KAA0189728.1"/>
    </source>
</evidence>
<name>A0A8E0VI82_9TREM</name>
<dbReference type="Pfam" id="PF00069">
    <property type="entry name" value="Pkinase"/>
    <property type="match status" value="1"/>
</dbReference>
<comment type="caution">
    <text evidence="8">The sequence shown here is derived from an EMBL/GenBank/DDBJ whole genome shotgun (WGS) entry which is preliminary data.</text>
</comment>
<dbReference type="AlphaFoldDB" id="A0A8E0VI82"/>
<evidence type="ECO:0000256" key="4">
    <source>
        <dbReference type="ARBA" id="ARBA00022741"/>
    </source>
</evidence>
<evidence type="ECO:0000256" key="2">
    <source>
        <dbReference type="ARBA" id="ARBA00022527"/>
    </source>
</evidence>
<comment type="similarity">
    <text evidence="1">Belongs to the protein kinase superfamily. CAMK Ser/Thr protein kinase family.</text>
</comment>
<dbReference type="OrthoDB" id="40902at2759"/>
<accession>A0A8E0VI82</accession>
<keyword evidence="2" id="KW-0723">Serine/threonine-protein kinase</keyword>
<dbReference type="GO" id="GO:0004674">
    <property type="term" value="F:protein serine/threonine kinase activity"/>
    <property type="evidence" value="ECO:0007669"/>
    <property type="project" value="UniProtKB-KW"/>
</dbReference>
<dbReference type="PROSITE" id="PS00108">
    <property type="entry name" value="PROTEIN_KINASE_ST"/>
    <property type="match status" value="1"/>
</dbReference>
<reference evidence="8" key="1">
    <citation type="submission" date="2019-05" db="EMBL/GenBank/DDBJ databases">
        <title>Annotation for the trematode Fasciolopsis buski.</title>
        <authorList>
            <person name="Choi Y.-J."/>
        </authorList>
    </citation>
    <scope>NUCLEOTIDE SEQUENCE</scope>
    <source>
        <strain evidence="8">HT</strain>
        <tissue evidence="8">Whole worm</tissue>
    </source>
</reference>
<dbReference type="SUPFAM" id="SSF56112">
    <property type="entry name" value="Protein kinase-like (PK-like)"/>
    <property type="match status" value="1"/>
</dbReference>
<protein>
    <submittedName>
        <fullName evidence="8">Ovarian-specific serine/threonine-protein kinase Lok</fullName>
    </submittedName>
</protein>
<dbReference type="PANTHER" id="PTHR24349">
    <property type="entry name" value="SERINE/THREONINE-PROTEIN KINASE"/>
    <property type="match status" value="1"/>
</dbReference>
<sequence>MKHLKCNFDEIFGVSIGIGFIFSDSNSVKDQYPIEVTEKYTVSRLLGRGACGEVRLVFERNSCRKYAMKIVQKKTFSLTSKTGEAFFKRIQLEVDILMRLSHPCVISICEVINTEDALYMILELIIHHGRLPETDSKFLFLQMVHAVQYLHNNGITHRDLKPENILLSGPDNRCLIKVTDFGLSKLVDGNTMLRTFCGTPTYLAPEVLKTAGSGTYTSAIDIWSLGVILYVCLVGYPPFTDERQDNDLQTQILHGLYDFPDAYWKDISDDAKHLICGMLTVEPSDRLTLQAVLDHPWLQDPSVKAEVNALIAAENGHRPLLISVSPNRLNHSELSNGSRQDAITPVSAIDTTDHISNGDDELLLSNRPLIRKRPSEIPYPVHLDKNPPR</sequence>
<dbReference type="Gene3D" id="1.10.510.10">
    <property type="entry name" value="Transferase(Phosphotransferase) domain 1"/>
    <property type="match status" value="1"/>
</dbReference>
<dbReference type="SMART" id="SM00220">
    <property type="entry name" value="S_TKc"/>
    <property type="match status" value="1"/>
</dbReference>
<dbReference type="Proteomes" id="UP000728185">
    <property type="component" value="Unassembled WGS sequence"/>
</dbReference>
<dbReference type="InterPro" id="IPR011009">
    <property type="entry name" value="Kinase-like_dom_sf"/>
</dbReference>
<evidence type="ECO:0000259" key="7">
    <source>
        <dbReference type="PROSITE" id="PS50011"/>
    </source>
</evidence>
<dbReference type="InterPro" id="IPR000719">
    <property type="entry name" value="Prot_kinase_dom"/>
</dbReference>
<dbReference type="Gene3D" id="3.30.200.20">
    <property type="entry name" value="Phosphorylase Kinase, domain 1"/>
    <property type="match status" value="1"/>
</dbReference>
<evidence type="ECO:0000256" key="5">
    <source>
        <dbReference type="ARBA" id="ARBA00022777"/>
    </source>
</evidence>
<feature type="domain" description="Protein kinase" evidence="7">
    <location>
        <begin position="40"/>
        <end position="298"/>
    </location>
</feature>
<keyword evidence="5 8" id="KW-0418">Kinase</keyword>
<evidence type="ECO:0000313" key="9">
    <source>
        <dbReference type="Proteomes" id="UP000728185"/>
    </source>
</evidence>
<dbReference type="PROSITE" id="PS50011">
    <property type="entry name" value="PROTEIN_KINASE_DOM"/>
    <property type="match status" value="1"/>
</dbReference>
<evidence type="ECO:0000256" key="1">
    <source>
        <dbReference type="ARBA" id="ARBA00006692"/>
    </source>
</evidence>
<dbReference type="EMBL" id="LUCM01007563">
    <property type="protein sequence ID" value="KAA0189728.1"/>
    <property type="molecule type" value="Genomic_DNA"/>
</dbReference>
<proteinExistence type="inferred from homology"/>
<keyword evidence="3" id="KW-0808">Transferase</keyword>
<keyword evidence="6" id="KW-0067">ATP-binding</keyword>
<dbReference type="FunFam" id="3.30.200.20:FF:000255">
    <property type="entry name" value="serine/threonine-protein kinase Chk2 isoform X1"/>
    <property type="match status" value="1"/>
</dbReference>
<keyword evidence="9" id="KW-1185">Reference proteome</keyword>